<proteinExistence type="predicted"/>
<evidence type="ECO:0000256" key="1">
    <source>
        <dbReference type="ARBA" id="ARBA00022884"/>
    </source>
</evidence>
<evidence type="ECO:0000256" key="2">
    <source>
        <dbReference type="PROSITE-ProRule" id="PRU00332"/>
    </source>
</evidence>
<feature type="compositionally biased region" description="Low complexity" evidence="3">
    <location>
        <begin position="476"/>
        <end position="491"/>
    </location>
</feature>
<dbReference type="GO" id="GO:0000339">
    <property type="term" value="F:RNA cap binding"/>
    <property type="evidence" value="ECO:0007669"/>
    <property type="project" value="InterPro"/>
</dbReference>
<gene>
    <name evidence="5" type="ORF">CIPAW_13G121400</name>
</gene>
<feature type="region of interest" description="Disordered" evidence="3">
    <location>
        <begin position="457"/>
        <end position="530"/>
    </location>
</feature>
<keyword evidence="1 2" id="KW-0694">RNA-binding</keyword>
<keyword evidence="6" id="KW-1185">Reference proteome</keyword>
<dbReference type="InterPro" id="IPR006630">
    <property type="entry name" value="La_HTH"/>
</dbReference>
<dbReference type="Pfam" id="PF21071">
    <property type="entry name" value="LARP1_HEAT"/>
    <property type="match status" value="1"/>
</dbReference>
<evidence type="ECO:0000313" key="5">
    <source>
        <dbReference type="EMBL" id="KAG6631900.1"/>
    </source>
</evidence>
<dbReference type="GO" id="GO:0048255">
    <property type="term" value="P:mRNA stabilization"/>
    <property type="evidence" value="ECO:0007669"/>
    <property type="project" value="InterPro"/>
</dbReference>
<feature type="compositionally biased region" description="Polar residues" evidence="3">
    <location>
        <begin position="417"/>
        <end position="427"/>
    </location>
</feature>
<name>A0A8T1NT31_CARIL</name>
<accession>A0A8T1NT31</accession>
<dbReference type="InterPro" id="IPR006607">
    <property type="entry name" value="DM15"/>
</dbReference>
<evidence type="ECO:0000256" key="3">
    <source>
        <dbReference type="SAM" id="MobiDB-lite"/>
    </source>
</evidence>
<dbReference type="SMART" id="SM00715">
    <property type="entry name" value="LA"/>
    <property type="match status" value="1"/>
</dbReference>
<dbReference type="EMBL" id="CM031821">
    <property type="protein sequence ID" value="KAG6631900.1"/>
    <property type="molecule type" value="Genomic_DNA"/>
</dbReference>
<evidence type="ECO:0000259" key="4">
    <source>
        <dbReference type="PROSITE" id="PS50961"/>
    </source>
</evidence>
<dbReference type="InterPro" id="IPR045180">
    <property type="entry name" value="La_dom_prot"/>
</dbReference>
<feature type="region of interest" description="Disordered" evidence="3">
    <location>
        <begin position="417"/>
        <end position="436"/>
    </location>
</feature>
<protein>
    <recommendedName>
        <fullName evidence="4">HTH La-type RNA-binding domain-containing protein</fullName>
    </recommendedName>
</protein>
<dbReference type="PANTHER" id="PTHR22792:SF101">
    <property type="entry name" value="LA-RELATED PROTEIN 1A"/>
    <property type="match status" value="1"/>
</dbReference>
<reference evidence="5" key="1">
    <citation type="submission" date="2020-12" db="EMBL/GenBank/DDBJ databases">
        <title>WGS assembly of Carya illinoinensis cv. Pawnee.</title>
        <authorList>
            <person name="Platts A."/>
            <person name="Shu S."/>
            <person name="Wright S."/>
            <person name="Barry K."/>
            <person name="Edger P."/>
            <person name="Pires J.C."/>
            <person name="Schmutz J."/>
        </authorList>
    </citation>
    <scope>NUCLEOTIDE SEQUENCE</scope>
    <source>
        <tissue evidence="5">Leaf</tissue>
    </source>
</reference>
<dbReference type="CDD" id="cd07323">
    <property type="entry name" value="LAM"/>
    <property type="match status" value="1"/>
</dbReference>
<comment type="caution">
    <text evidence="5">The sequence shown here is derived from an EMBL/GenBank/DDBJ whole genome shotgun (WGS) entry which is preliminary data.</text>
</comment>
<feature type="compositionally biased region" description="Basic and acidic residues" evidence="3">
    <location>
        <begin position="10"/>
        <end position="19"/>
    </location>
</feature>
<dbReference type="PANTHER" id="PTHR22792">
    <property type="entry name" value="LUPUS LA PROTEIN-RELATED"/>
    <property type="match status" value="1"/>
</dbReference>
<sequence>MVMADNEAEVDNHDNKEVGGPKSPWKSPAAVDAEAPVMIGAAESWPALTDAQRPKIPDGAATKPLVTPAPPVVQGIEPRAVRGPLFFRPAAGFMVGPSFPGPAPVYYVPIAPPVSNRGSHSVHTMTYPINPAAPVASPETLALRASIVKQIEYYFSDGNLQNDHYLISLMDSHGWVPISTVADFKRVKKMSSDLPFILDALQTSVTVEVQGDKIRKREDWSKWIPSSAENLSLQAQTPQGQSVEKAIDSFSNREANMNNAGNISQENAELASHDESSVEHLLSNRDTPVVPDVTNTEHYNRSAAFSGGTKTLGCENLKCLDLATCYASLLPEHSGGTENTKFDDHETGSRGVLSDMAVQNVGDLSNDFASTFMLDEEMELEQKPVRKDDLSSARRVDDEDDEMVVHDQDVQRLVIVTQNSRIGQETQGSDKESKSISNEHASAINDGLYFYEQELKTKRSRHRKNNNSFESRDGNSKFSSSASGVSNSNAGDNYISSTALDLSGNSNSRRKQNKGLLKQQSSHKQRFFSSNIRIHGKCRNSIGIISESPPSNSVGFFFGSTPPENHGHRPSKLSGSPHGILSGSSPPVGSMPKSFPPFQHPSHQLLEENGYKQQKYLKFHKRCLSDRKKLGIGCSEEMNTLYRFWSYFLRDLFVPSMYSEFQKLALEDAAANYNYGIECLFRFYSYGLEKEFREDLYKDFEELTLDFYHRGNLYGLEKYWAFHHYRGLHDPKEPLKKHEELDRLLREEFCSLDDFRAKENTMP</sequence>
<dbReference type="Proteomes" id="UP000811609">
    <property type="component" value="Chromosome 13"/>
</dbReference>
<feature type="region of interest" description="Disordered" evidence="3">
    <location>
        <begin position="1"/>
        <end position="28"/>
    </location>
</feature>
<dbReference type="SMART" id="SM00684">
    <property type="entry name" value="DM15"/>
    <property type="match status" value="3"/>
</dbReference>
<dbReference type="Pfam" id="PF05383">
    <property type="entry name" value="La"/>
    <property type="match status" value="1"/>
</dbReference>
<dbReference type="PROSITE" id="PS50961">
    <property type="entry name" value="HTH_LA"/>
    <property type="match status" value="1"/>
</dbReference>
<dbReference type="AlphaFoldDB" id="A0A8T1NT31"/>
<feature type="domain" description="HTH La-type RNA-binding" evidence="4">
    <location>
        <begin position="137"/>
        <end position="226"/>
    </location>
</feature>
<evidence type="ECO:0000313" key="6">
    <source>
        <dbReference type="Proteomes" id="UP000811609"/>
    </source>
</evidence>
<organism evidence="5 6">
    <name type="scientific">Carya illinoinensis</name>
    <name type="common">Pecan</name>
    <dbReference type="NCBI Taxonomy" id="32201"/>
    <lineage>
        <taxon>Eukaryota</taxon>
        <taxon>Viridiplantae</taxon>
        <taxon>Streptophyta</taxon>
        <taxon>Embryophyta</taxon>
        <taxon>Tracheophyta</taxon>
        <taxon>Spermatophyta</taxon>
        <taxon>Magnoliopsida</taxon>
        <taxon>eudicotyledons</taxon>
        <taxon>Gunneridae</taxon>
        <taxon>Pentapetalae</taxon>
        <taxon>rosids</taxon>
        <taxon>fabids</taxon>
        <taxon>Fagales</taxon>
        <taxon>Juglandaceae</taxon>
        <taxon>Carya</taxon>
    </lineage>
</organism>
<feature type="compositionally biased region" description="Polar residues" evidence="3">
    <location>
        <begin position="494"/>
        <end position="507"/>
    </location>
</feature>